<gene>
    <name evidence="2" type="ORF">F945_01936</name>
</gene>
<proteinExistence type="predicted"/>
<dbReference type="InterPro" id="IPR013830">
    <property type="entry name" value="SGNH_hydro"/>
</dbReference>
<feature type="domain" description="SGNH hydrolase-type esterase" evidence="1">
    <location>
        <begin position="568"/>
        <end position="785"/>
    </location>
</feature>
<dbReference type="Gene3D" id="3.40.50.1110">
    <property type="entry name" value="SGNH hydrolase"/>
    <property type="match status" value="1"/>
</dbReference>
<comment type="caution">
    <text evidence="2">The sequence shown here is derived from an EMBL/GenBank/DDBJ whole genome shotgun (WGS) entry which is preliminary data.</text>
</comment>
<name>S3N228_9GAMM</name>
<dbReference type="GO" id="GO:0004622">
    <property type="term" value="F:phosphatidylcholine lysophospholipase activity"/>
    <property type="evidence" value="ECO:0007669"/>
    <property type="project" value="TreeGrafter"/>
</dbReference>
<dbReference type="InterPro" id="IPR036514">
    <property type="entry name" value="SGNH_hydro_sf"/>
</dbReference>
<dbReference type="HOGENOM" id="CLU_350121_0_0_6"/>
<dbReference type="CDD" id="cd00229">
    <property type="entry name" value="SGNH_hydrolase"/>
    <property type="match status" value="1"/>
</dbReference>
<dbReference type="STRING" id="632955.GCA_000829675_00008"/>
<dbReference type="SUPFAM" id="SSF52266">
    <property type="entry name" value="SGNH hydrolase"/>
    <property type="match status" value="1"/>
</dbReference>
<dbReference type="Proteomes" id="UP000014568">
    <property type="component" value="Unassembled WGS sequence"/>
</dbReference>
<evidence type="ECO:0000313" key="2">
    <source>
        <dbReference type="EMBL" id="EPF73777.1"/>
    </source>
</evidence>
<sequence length="804" mass="89860">MSVPNQIPIVTYTANGVTSKFLITFDLHDQAYLVVTVNKEKPAKGAYSVDGGEVVFRTPPNNGDEVTLARDTVPNRGTNFNSYDNSMRPEVFNYDFDKLWHYLQEQNLVDAISLARIKEEIEWRRTHDFNYDLLAQVREKQIFGGLKQYVDTFIGATSPNIFGGVTAGVVFALDHKSVQTHLEEIADQLEQSRQELEDRPTVEAMNQALSSKADTNDVEKEFELVNSKIQAVGRGLLVFSYEADLLKEKPETEPVAGKAYDTRKEWIWETRVPDAEPKWHDTGLSELDQAINYTNSILQDVIPLSNGSVNLANRNGRYLLNPNNQYSDLPIGFVLNEESIIHVTPSVPGYFRQELYSFTKATTVWSRVCRYSDGVGIWRDPSNPFDGVFDAIDPTTILFRGRYVVTNPKNMPESFSGAALVCIDRYGGFKEITVSQTGTTTKKWKKINNGEWENAAPHPFVLTNDRFSSGYNFRGLFTDADCNSCLSEGNYLLNGKYINGPKGFKDTLKLNVSVFGSFIVHRATSPEHNGEIQERQSSLVGGVRVWSEWSGPTSSAGMSSLSGKTIAFLGDSIVEQGDYPERIGNMNGATIHKFGFGGCRAGRYTSSPDGYDKQCLYNIAKCINTNDYSSLIAGAEWTRDNKNDDNTPQANAMANLDWSKVDILVIAFGTNDWTGNPVGTELVADPNGMTFKGAMCYSVEEIQLKYPHIQIVLIGMSYRLRTTTSGASDNSDDIATSNGYLKEYQQAILDVAERYHVPAFDMYSNSGVNRYNYTYYLRDGIHPKAIEGNKHWAMKISSFLNSSL</sequence>
<organism evidence="2 3">
    <name type="scientific">Acinetobacter rudis CIP 110305</name>
    <dbReference type="NCBI Taxonomy" id="421052"/>
    <lineage>
        <taxon>Bacteria</taxon>
        <taxon>Pseudomonadati</taxon>
        <taxon>Pseudomonadota</taxon>
        <taxon>Gammaproteobacteria</taxon>
        <taxon>Moraxellales</taxon>
        <taxon>Moraxellaceae</taxon>
        <taxon>Acinetobacter</taxon>
    </lineage>
</organism>
<dbReference type="PATRIC" id="fig|421052.3.peg.1891"/>
<dbReference type="RefSeq" id="WP_016656343.1">
    <property type="nucleotide sequence ID" value="NZ_KE340353.1"/>
</dbReference>
<dbReference type="Pfam" id="PF13472">
    <property type="entry name" value="Lipase_GDSL_2"/>
    <property type="match status" value="1"/>
</dbReference>
<dbReference type="PANTHER" id="PTHR30383:SF5">
    <property type="entry name" value="SGNH HYDROLASE-TYPE ESTERASE DOMAIN-CONTAINING PROTEIN"/>
    <property type="match status" value="1"/>
</dbReference>
<dbReference type="EMBL" id="ATGI01000023">
    <property type="protein sequence ID" value="EPF73777.1"/>
    <property type="molecule type" value="Genomic_DNA"/>
</dbReference>
<dbReference type="eggNOG" id="ENOG5033Y1A">
    <property type="taxonomic scope" value="Bacteria"/>
</dbReference>
<dbReference type="PANTHER" id="PTHR30383">
    <property type="entry name" value="THIOESTERASE 1/PROTEASE 1/LYSOPHOSPHOLIPASE L1"/>
    <property type="match status" value="1"/>
</dbReference>
<evidence type="ECO:0000259" key="1">
    <source>
        <dbReference type="Pfam" id="PF13472"/>
    </source>
</evidence>
<dbReference type="InterPro" id="IPR051532">
    <property type="entry name" value="Ester_Hydrolysis_Enzymes"/>
</dbReference>
<reference evidence="2 3" key="1">
    <citation type="submission" date="2013-06" db="EMBL/GenBank/DDBJ databases">
        <title>The Genome Sequence of Acinetobacter rudis CIP 110305.</title>
        <authorList>
            <consortium name="The Broad Institute Genome Sequencing Platform"/>
            <consortium name="The Broad Institute Genome Sequencing Center for Infectious Disease"/>
            <person name="Cerqueira G."/>
            <person name="Feldgarden M."/>
            <person name="Courvalin P."/>
            <person name="Perichon B."/>
            <person name="Grillot-Courvalin C."/>
            <person name="Clermont D."/>
            <person name="Rocha E."/>
            <person name="Yoon E.-J."/>
            <person name="Nemec A."/>
            <person name="Young S.K."/>
            <person name="Zeng Q."/>
            <person name="Gargeya S."/>
            <person name="Fitzgerald M."/>
            <person name="Abouelleil A."/>
            <person name="Alvarado L."/>
            <person name="Berlin A.M."/>
            <person name="Chapman S.B."/>
            <person name="Dewar J."/>
            <person name="Goldberg J."/>
            <person name="Griggs A."/>
            <person name="Gujja S."/>
            <person name="Hansen M."/>
            <person name="Howarth C."/>
            <person name="Imamovic A."/>
            <person name="Larimer J."/>
            <person name="McCowan C."/>
            <person name="Murphy C."/>
            <person name="Pearson M."/>
            <person name="Priest M."/>
            <person name="Roberts A."/>
            <person name="Saif S."/>
            <person name="Shea T."/>
            <person name="Sykes S."/>
            <person name="Wortman J."/>
            <person name="Nusbaum C."/>
            <person name="Birren B."/>
        </authorList>
    </citation>
    <scope>NUCLEOTIDE SEQUENCE [LARGE SCALE GENOMIC DNA]</scope>
    <source>
        <strain evidence="2 3">CIP 110305</strain>
    </source>
</reference>
<keyword evidence="3" id="KW-1185">Reference proteome</keyword>
<evidence type="ECO:0000313" key="3">
    <source>
        <dbReference type="Proteomes" id="UP000014568"/>
    </source>
</evidence>
<accession>S3N228</accession>
<protein>
    <recommendedName>
        <fullName evidence="1">SGNH hydrolase-type esterase domain-containing protein</fullName>
    </recommendedName>
</protein>
<dbReference type="AlphaFoldDB" id="S3N228"/>